<keyword evidence="2" id="KW-1185">Reference proteome</keyword>
<dbReference type="EMBL" id="JAFNEN010000465">
    <property type="protein sequence ID" value="KAG8182367.1"/>
    <property type="molecule type" value="Genomic_DNA"/>
</dbReference>
<evidence type="ECO:0000313" key="1">
    <source>
        <dbReference type="EMBL" id="KAG8182367.1"/>
    </source>
</evidence>
<dbReference type="AlphaFoldDB" id="A0AAV6UD12"/>
<reference evidence="1 2" key="1">
    <citation type="journal article" date="2022" name="Nat. Ecol. Evol.">
        <title>A masculinizing supergene underlies an exaggerated male reproductive morph in a spider.</title>
        <authorList>
            <person name="Hendrickx F."/>
            <person name="De Corte Z."/>
            <person name="Sonet G."/>
            <person name="Van Belleghem S.M."/>
            <person name="Kostlbacher S."/>
            <person name="Vangestel C."/>
        </authorList>
    </citation>
    <scope>NUCLEOTIDE SEQUENCE [LARGE SCALE GENOMIC DNA]</scope>
    <source>
        <strain evidence="1">W744_W776</strain>
    </source>
</reference>
<organism evidence="1 2">
    <name type="scientific">Oedothorax gibbosus</name>
    <dbReference type="NCBI Taxonomy" id="931172"/>
    <lineage>
        <taxon>Eukaryota</taxon>
        <taxon>Metazoa</taxon>
        <taxon>Ecdysozoa</taxon>
        <taxon>Arthropoda</taxon>
        <taxon>Chelicerata</taxon>
        <taxon>Arachnida</taxon>
        <taxon>Araneae</taxon>
        <taxon>Araneomorphae</taxon>
        <taxon>Entelegynae</taxon>
        <taxon>Araneoidea</taxon>
        <taxon>Linyphiidae</taxon>
        <taxon>Erigoninae</taxon>
        <taxon>Oedothorax</taxon>
    </lineage>
</organism>
<comment type="caution">
    <text evidence="1">The sequence shown here is derived from an EMBL/GenBank/DDBJ whole genome shotgun (WGS) entry which is preliminary data.</text>
</comment>
<accession>A0AAV6UD12</accession>
<gene>
    <name evidence="1" type="ORF">JTE90_009128</name>
</gene>
<protein>
    <submittedName>
        <fullName evidence="1">Uncharacterized protein</fullName>
    </submittedName>
</protein>
<proteinExistence type="predicted"/>
<sequence>MEDFGTCPKAPFLALLDKISGLWRPEKKKDFYLLPLNLARRRVVTNLVEGECGGGGMECFVGAQEGSCDYLSITSVRRSV</sequence>
<evidence type="ECO:0000313" key="2">
    <source>
        <dbReference type="Proteomes" id="UP000827092"/>
    </source>
</evidence>
<dbReference type="Proteomes" id="UP000827092">
    <property type="component" value="Unassembled WGS sequence"/>
</dbReference>
<name>A0AAV6UD12_9ARAC</name>